<dbReference type="InterPro" id="IPR050625">
    <property type="entry name" value="ParA/MinD_ATPase"/>
</dbReference>
<dbReference type="GO" id="GO:0005524">
    <property type="term" value="F:ATP binding"/>
    <property type="evidence" value="ECO:0007669"/>
    <property type="project" value="TreeGrafter"/>
</dbReference>
<dbReference type="InterPro" id="IPR059050">
    <property type="entry name" value="Rv3660c_N"/>
</dbReference>
<evidence type="ECO:0000313" key="2">
    <source>
        <dbReference type="EMBL" id="XCG64610.1"/>
    </source>
</evidence>
<dbReference type="RefSeq" id="WP_353650223.1">
    <property type="nucleotide sequence ID" value="NZ_CP159218.1"/>
</dbReference>
<gene>
    <name evidence="2" type="primary">ssd</name>
    <name evidence="2" type="ORF">ABLG96_04550</name>
</gene>
<reference evidence="2" key="1">
    <citation type="submission" date="2024-05" db="EMBL/GenBank/DDBJ databases">
        <authorList>
            <person name="Cai S.Y."/>
            <person name="Jin L.M."/>
            <person name="Li H.R."/>
        </authorList>
    </citation>
    <scope>NUCLEOTIDE SEQUENCE</scope>
    <source>
        <strain evidence="2">A5-74</strain>
    </source>
</reference>
<organism evidence="2">
    <name type="scientific">Nakamurella sp. A5-74</name>
    <dbReference type="NCBI Taxonomy" id="3158264"/>
    <lineage>
        <taxon>Bacteria</taxon>
        <taxon>Bacillati</taxon>
        <taxon>Actinomycetota</taxon>
        <taxon>Actinomycetes</taxon>
        <taxon>Nakamurellales</taxon>
        <taxon>Nakamurellaceae</taxon>
        <taxon>Nakamurella</taxon>
    </lineage>
</organism>
<dbReference type="GO" id="GO:0016887">
    <property type="term" value="F:ATP hydrolysis activity"/>
    <property type="evidence" value="ECO:0007669"/>
    <property type="project" value="TreeGrafter"/>
</dbReference>
<sequence length="369" mass="37679">MAVSSTSDPGTRRDPGGTEVLLIGADAETIAALRRICAATGTGIVVVTEPPSRTLWRSAGHVVLDLAQAQDVVMQQFPRREGVTVVCPTEPTAAALGWCVRLGAEATVTRDDLDAALTERLGSGVTSIGTGRVIAVVGACGGAGASVFAAALAVASGREARSTVLVDCDRWGAGLDVVMGLEGASGVRWPDLAAPSGRLAPDALHRALPAGARAHGRVPVLTFDRDRLHDVPVEVADVVVSSLRSGGDTVVVDVPRIPSDAGDRVLELADLVVLLTPADVRGCCAAQRQTEKLRGAGGPIGLVVRGPSPGGLGGDDLASVLGLPLIGTLRPQSRITRDLEAGRTPGADPRSPFGRVCRAVLAEADGLRG</sequence>
<protein>
    <submittedName>
        <fullName evidence="2">Septum site-determining protein Ssd</fullName>
    </submittedName>
</protein>
<dbReference type="InterPro" id="IPR022521">
    <property type="entry name" value="Rv3660c"/>
</dbReference>
<dbReference type="NCBIfam" id="TIGR03815">
    <property type="entry name" value="CpaE_hom_Actino"/>
    <property type="match status" value="1"/>
</dbReference>
<dbReference type="InterPro" id="IPR027417">
    <property type="entry name" value="P-loop_NTPase"/>
</dbReference>
<accession>A0AAU8DTJ3</accession>
<dbReference type="Pfam" id="PF26563">
    <property type="entry name" value="Rv3660c_N"/>
    <property type="match status" value="1"/>
</dbReference>
<dbReference type="PANTHER" id="PTHR43384:SF11">
    <property type="entry name" value="SEPTUM SITE DETERMINING PROTEIN"/>
    <property type="match status" value="1"/>
</dbReference>
<proteinExistence type="predicted"/>
<evidence type="ECO:0000259" key="1">
    <source>
        <dbReference type="Pfam" id="PF26563"/>
    </source>
</evidence>
<dbReference type="SUPFAM" id="SSF52540">
    <property type="entry name" value="P-loop containing nucleoside triphosphate hydrolases"/>
    <property type="match status" value="1"/>
</dbReference>
<name>A0AAU8DTJ3_9ACTN</name>
<dbReference type="EMBL" id="CP159218">
    <property type="protein sequence ID" value="XCG64610.1"/>
    <property type="molecule type" value="Genomic_DNA"/>
</dbReference>
<feature type="domain" description="Rv3660c-like CheY-like N-terminal" evidence="1">
    <location>
        <begin position="25"/>
        <end position="123"/>
    </location>
</feature>
<dbReference type="GO" id="GO:0051782">
    <property type="term" value="P:negative regulation of cell division"/>
    <property type="evidence" value="ECO:0007669"/>
    <property type="project" value="TreeGrafter"/>
</dbReference>
<dbReference type="GO" id="GO:0005829">
    <property type="term" value="C:cytosol"/>
    <property type="evidence" value="ECO:0007669"/>
    <property type="project" value="TreeGrafter"/>
</dbReference>
<dbReference type="PANTHER" id="PTHR43384">
    <property type="entry name" value="SEPTUM SITE-DETERMINING PROTEIN MIND HOMOLOG, CHLOROPLASTIC-RELATED"/>
    <property type="match status" value="1"/>
</dbReference>
<dbReference type="GO" id="GO:0009898">
    <property type="term" value="C:cytoplasmic side of plasma membrane"/>
    <property type="evidence" value="ECO:0007669"/>
    <property type="project" value="TreeGrafter"/>
</dbReference>
<dbReference type="AlphaFoldDB" id="A0AAU8DTJ3"/>
<dbReference type="Gene3D" id="3.40.50.300">
    <property type="entry name" value="P-loop containing nucleotide triphosphate hydrolases"/>
    <property type="match status" value="1"/>
</dbReference>